<dbReference type="Pfam" id="PF00239">
    <property type="entry name" value="Resolvase"/>
    <property type="match status" value="1"/>
</dbReference>
<dbReference type="OrthoDB" id="3575335at2"/>
<gene>
    <name evidence="8" type="ORF">P378_18770</name>
</gene>
<dbReference type="InterPro" id="IPR041718">
    <property type="entry name" value="IS607_transposase-like"/>
</dbReference>
<keyword evidence="3" id="KW-0233">DNA recombination</keyword>
<dbReference type="InterPro" id="IPR048046">
    <property type="entry name" value="Transpos_IS607"/>
</dbReference>
<dbReference type="CDD" id="cd03769">
    <property type="entry name" value="SR_IS607_transposase_like"/>
    <property type="match status" value="1"/>
</dbReference>
<dbReference type="RefSeq" id="WP_099084039.1">
    <property type="nucleotide sequence ID" value="NZ_AWQQ01000118.1"/>
</dbReference>
<evidence type="ECO:0000313" key="8">
    <source>
        <dbReference type="EMBL" id="PHJ37098.1"/>
    </source>
</evidence>
<keyword evidence="1" id="KW-0229">DNA integration</keyword>
<dbReference type="GO" id="GO:0000150">
    <property type="term" value="F:DNA strand exchange activity"/>
    <property type="evidence" value="ECO:0007669"/>
    <property type="project" value="InterPro"/>
</dbReference>
<evidence type="ECO:0000313" key="9">
    <source>
        <dbReference type="Proteomes" id="UP000222564"/>
    </source>
</evidence>
<keyword evidence="2 8" id="KW-0238">DNA-binding</keyword>
<dbReference type="CDD" id="cd04762">
    <property type="entry name" value="HTH_MerR-trunc"/>
    <property type="match status" value="1"/>
</dbReference>
<dbReference type="GO" id="GO:0006355">
    <property type="term" value="P:regulation of DNA-templated transcription"/>
    <property type="evidence" value="ECO:0007669"/>
    <property type="project" value="InterPro"/>
</dbReference>
<dbReference type="Gene3D" id="1.10.1660.10">
    <property type="match status" value="1"/>
</dbReference>
<dbReference type="PROSITE" id="PS00397">
    <property type="entry name" value="RECOMBINASES_1"/>
    <property type="match status" value="1"/>
</dbReference>
<dbReference type="Proteomes" id="UP000222564">
    <property type="component" value="Unassembled WGS sequence"/>
</dbReference>
<dbReference type="InterPro" id="IPR000551">
    <property type="entry name" value="MerR-type_HTH_dom"/>
</dbReference>
<evidence type="ECO:0000256" key="5">
    <source>
        <dbReference type="PROSITE-ProRule" id="PRU10137"/>
    </source>
</evidence>
<dbReference type="PANTHER" id="PTHR36172:SF1">
    <property type="entry name" value="RESOLVASE-RELATED"/>
    <property type="match status" value="1"/>
</dbReference>
<dbReference type="GO" id="GO:0015074">
    <property type="term" value="P:DNA integration"/>
    <property type="evidence" value="ECO:0007669"/>
    <property type="project" value="UniProtKB-KW"/>
</dbReference>
<keyword evidence="9" id="KW-1185">Reference proteome</keyword>
<protein>
    <submittedName>
        <fullName evidence="8">DNA-binding protein</fullName>
    </submittedName>
</protein>
<feature type="domain" description="HTH merR-type" evidence="6">
    <location>
        <begin position="4"/>
        <end position="47"/>
    </location>
</feature>
<evidence type="ECO:0000256" key="2">
    <source>
        <dbReference type="ARBA" id="ARBA00023125"/>
    </source>
</evidence>
<dbReference type="EMBL" id="AWQQ01000118">
    <property type="protein sequence ID" value="PHJ37098.1"/>
    <property type="molecule type" value="Genomic_DNA"/>
</dbReference>
<dbReference type="PROSITE" id="PS50937">
    <property type="entry name" value="HTH_MERR_2"/>
    <property type="match status" value="1"/>
</dbReference>
<evidence type="ECO:0000256" key="4">
    <source>
        <dbReference type="PIRSR" id="PIRSR606118-50"/>
    </source>
</evidence>
<dbReference type="NCBIfam" id="NF033518">
    <property type="entry name" value="transpos_IS607"/>
    <property type="match status" value="1"/>
</dbReference>
<dbReference type="PROSITE" id="PS51736">
    <property type="entry name" value="RECOMBINASES_3"/>
    <property type="match status" value="1"/>
</dbReference>
<evidence type="ECO:0000259" key="7">
    <source>
        <dbReference type="PROSITE" id="PS51736"/>
    </source>
</evidence>
<dbReference type="InterPro" id="IPR006119">
    <property type="entry name" value="Resolv_N"/>
</dbReference>
<evidence type="ECO:0000256" key="3">
    <source>
        <dbReference type="ARBA" id="ARBA00023172"/>
    </source>
</evidence>
<dbReference type="Gene3D" id="3.40.50.1390">
    <property type="entry name" value="Resolvase, N-terminal catalytic domain"/>
    <property type="match status" value="1"/>
</dbReference>
<feature type="active site" description="O-(5'-phospho-DNA)-serine intermediate" evidence="4 5">
    <location>
        <position position="69"/>
    </location>
</feature>
<name>A0A2C6MAR6_9FIRM</name>
<dbReference type="AlphaFoldDB" id="A0A2C6MAR6"/>
<proteinExistence type="predicted"/>
<comment type="caution">
    <text evidence="8">The sequence shown here is derived from an EMBL/GenBank/DDBJ whole genome shotgun (WGS) entry which is preliminary data.</text>
</comment>
<dbReference type="InterPro" id="IPR051491">
    <property type="entry name" value="Recombinase/Transposase-rel"/>
</dbReference>
<dbReference type="InterPro" id="IPR009061">
    <property type="entry name" value="DNA-bd_dom_put_sf"/>
</dbReference>
<feature type="domain" description="Resolvase/invertase-type recombinase catalytic" evidence="7">
    <location>
        <begin position="61"/>
        <end position="210"/>
    </location>
</feature>
<evidence type="ECO:0000259" key="6">
    <source>
        <dbReference type="PROSITE" id="PS50937"/>
    </source>
</evidence>
<dbReference type="Gene3D" id="1.10.287.2170">
    <property type="match status" value="1"/>
</dbReference>
<dbReference type="GO" id="GO:0003677">
    <property type="term" value="F:DNA binding"/>
    <property type="evidence" value="ECO:0007669"/>
    <property type="project" value="UniProtKB-KW"/>
</dbReference>
<dbReference type="SUPFAM" id="SSF46955">
    <property type="entry name" value="Putative DNA-binding domain"/>
    <property type="match status" value="1"/>
</dbReference>
<dbReference type="InterPro" id="IPR006118">
    <property type="entry name" value="Recombinase_CS"/>
</dbReference>
<dbReference type="PANTHER" id="PTHR36172">
    <property type="match status" value="1"/>
</dbReference>
<dbReference type="Pfam" id="PF00376">
    <property type="entry name" value="MerR"/>
    <property type="match status" value="1"/>
</dbReference>
<organism evidence="8 9">
    <name type="scientific">Desulforamulus profundi</name>
    <dbReference type="NCBI Taxonomy" id="1383067"/>
    <lineage>
        <taxon>Bacteria</taxon>
        <taxon>Bacillati</taxon>
        <taxon>Bacillota</taxon>
        <taxon>Clostridia</taxon>
        <taxon>Eubacteriales</taxon>
        <taxon>Peptococcaceae</taxon>
        <taxon>Desulforamulus</taxon>
    </lineage>
</organism>
<dbReference type="InterPro" id="IPR036162">
    <property type="entry name" value="Resolvase-like_N_sf"/>
</dbReference>
<dbReference type="SMART" id="SM00857">
    <property type="entry name" value="Resolvase"/>
    <property type="match status" value="1"/>
</dbReference>
<reference evidence="8 9" key="1">
    <citation type="submission" date="2013-09" db="EMBL/GenBank/DDBJ databases">
        <title>Biodegradation of hydrocarbons in the deep terrestrial subsurface : characterization of a microbial consortium composed of two Desulfotomaculum species originating from a deep geological formation.</title>
        <authorList>
            <person name="Aullo T."/>
            <person name="Berlendis S."/>
            <person name="Lascourreges J.-F."/>
            <person name="Dessort D."/>
            <person name="Saint-Laurent S."/>
            <person name="Schraauwers B."/>
            <person name="Mas J."/>
            <person name="Magot M."/>
            <person name="Ranchou-Peyruse A."/>
        </authorList>
    </citation>
    <scope>NUCLEOTIDE SEQUENCE [LARGE SCALE GENOMIC DNA]</scope>
    <source>
        <strain evidence="8 9">Bs107</strain>
    </source>
</reference>
<evidence type="ECO:0000256" key="1">
    <source>
        <dbReference type="ARBA" id="ARBA00022908"/>
    </source>
</evidence>
<sequence>MRKYLTAKEVKKLYNLHISTLHRWSREGIIHPIKTAGGHRRYDESELLAVMGKTVEIKGNRCAIYARVSTKKQADNGNLIRQLERLQGIAKRRKYVVVAEYQEVASGLNENRKELSKLLKIIAGGQVDIVLIEYRDRIARFGYKYLKEFCRQFNVVIEEVDDRPNKEPQEELVEDMIAIVTSFSARLYGKRGGRVAKKLVQVIESEVAAGENDGNGSNP</sequence>
<accession>A0A2C6MAR6</accession>
<dbReference type="SUPFAM" id="SSF53041">
    <property type="entry name" value="Resolvase-like"/>
    <property type="match status" value="1"/>
</dbReference>